<evidence type="ECO:0000313" key="2">
    <source>
        <dbReference type="EMBL" id="PZR81866.1"/>
    </source>
</evidence>
<dbReference type="InterPro" id="IPR013780">
    <property type="entry name" value="Glyco_hydro_b"/>
</dbReference>
<comment type="caution">
    <text evidence="2">The sequence shown here is derived from an EMBL/GenBank/DDBJ whole genome shotgun (WGS) entry which is preliminary data.</text>
</comment>
<dbReference type="Proteomes" id="UP000248724">
    <property type="component" value="Unassembled WGS sequence"/>
</dbReference>
<reference evidence="2 3" key="1">
    <citation type="journal article" date="2017" name="Nature">
        <title>Atmospheric trace gases support primary production in Antarctic desert surface soil.</title>
        <authorList>
            <person name="Ji M."/>
            <person name="Greening C."/>
            <person name="Vanwonterghem I."/>
            <person name="Carere C.R."/>
            <person name="Bay S.K."/>
            <person name="Steen J.A."/>
            <person name="Montgomery K."/>
            <person name="Lines T."/>
            <person name="Beardall J."/>
            <person name="van Dorst J."/>
            <person name="Snape I."/>
            <person name="Stott M.B."/>
            <person name="Hugenholtz P."/>
            <person name="Ferrari B.C."/>
        </authorList>
    </citation>
    <scope>NUCLEOTIDE SEQUENCE [LARGE SCALE GENOMIC DNA]</scope>
    <source>
        <strain evidence="2">RRmetagenome_bin12</strain>
    </source>
</reference>
<feature type="non-terminal residue" evidence="2">
    <location>
        <position position="1"/>
    </location>
</feature>
<accession>A0A2W5ZGG6</accession>
<gene>
    <name evidence="2" type="ORF">DLM65_05040</name>
</gene>
<protein>
    <submittedName>
        <fullName evidence="2">1,4-alpha-glucan branching enzyme</fullName>
    </submittedName>
</protein>
<dbReference type="Pfam" id="PF02806">
    <property type="entry name" value="Alpha-amylase_C"/>
    <property type="match status" value="1"/>
</dbReference>
<dbReference type="GO" id="GO:0043169">
    <property type="term" value="F:cation binding"/>
    <property type="evidence" value="ECO:0007669"/>
    <property type="project" value="InterPro"/>
</dbReference>
<dbReference type="SUPFAM" id="SSF51445">
    <property type="entry name" value="(Trans)glycosidases"/>
    <property type="match status" value="1"/>
</dbReference>
<dbReference type="AlphaFoldDB" id="A0A2W5ZGG6"/>
<dbReference type="EMBL" id="QHBU01000092">
    <property type="protein sequence ID" value="PZR81866.1"/>
    <property type="molecule type" value="Genomic_DNA"/>
</dbReference>
<evidence type="ECO:0000259" key="1">
    <source>
        <dbReference type="Pfam" id="PF02806"/>
    </source>
</evidence>
<dbReference type="SUPFAM" id="SSF51011">
    <property type="entry name" value="Glycosyl hydrolase domain"/>
    <property type="match status" value="1"/>
</dbReference>
<dbReference type="InterPro" id="IPR017853">
    <property type="entry name" value="GH"/>
</dbReference>
<dbReference type="Gene3D" id="2.60.40.1180">
    <property type="entry name" value="Golgi alpha-mannosidase II"/>
    <property type="match status" value="1"/>
</dbReference>
<proteinExistence type="predicted"/>
<organism evidence="2 3">
    <name type="scientific">Candidatus Aeolococcus gillhamiae</name>
    <dbReference type="NCBI Taxonomy" id="3127015"/>
    <lineage>
        <taxon>Bacteria</taxon>
        <taxon>Bacillati</taxon>
        <taxon>Candidatus Dormiibacterota</taxon>
        <taxon>Candidatus Dormibacteria</taxon>
        <taxon>Candidatus Aeolococcales</taxon>
        <taxon>Candidatus Aeolococcaceae</taxon>
        <taxon>Candidatus Aeolococcus</taxon>
    </lineage>
</organism>
<dbReference type="Gene3D" id="3.20.20.80">
    <property type="entry name" value="Glycosidases"/>
    <property type="match status" value="1"/>
</dbReference>
<dbReference type="GO" id="GO:0003844">
    <property type="term" value="F:1,4-alpha-glucan branching enzyme activity"/>
    <property type="evidence" value="ECO:0007669"/>
    <property type="project" value="TreeGrafter"/>
</dbReference>
<feature type="domain" description="Alpha-amylase/branching enzyme C-terminal all beta" evidence="1">
    <location>
        <begin position="150"/>
        <end position="247"/>
    </location>
</feature>
<name>A0A2W5ZGG6_9BACT</name>
<dbReference type="InterPro" id="IPR006048">
    <property type="entry name" value="A-amylase/branching_C"/>
</dbReference>
<dbReference type="PANTHER" id="PTHR43651:SF3">
    <property type="entry name" value="1,4-ALPHA-GLUCAN-BRANCHING ENZYME"/>
    <property type="match status" value="1"/>
</dbReference>
<sequence length="269" mass="29765">FGFKWNMGWMHDTLEYFSKDPIHRRHHHHQLTFGLLYAFSENFVLPLSHDEMVHGKGSLIDKMPGDAWSKLANLRALFGWMWAHPGSRLLFMGGELAQWQEWSHDRSLDWHVLAQPGHAGVQALVRALNAIATTNPAIWERQYDPSGFQWIDANDADQNVISFARFSADGLAVLVCVANLSAVHRGGYRIGVPRGGHWEQVLDTSSVAFGGETPDIVSERAADPVPWHGLDQSVALDLAPLSVVWLSSVTEPYFGALAAPGAVSAPKNV</sequence>
<dbReference type="PANTHER" id="PTHR43651">
    <property type="entry name" value="1,4-ALPHA-GLUCAN-BRANCHING ENZYME"/>
    <property type="match status" value="1"/>
</dbReference>
<dbReference type="FunFam" id="2.60.40.1180:FF:000002">
    <property type="entry name" value="1,4-alpha-glucan branching enzyme GlgB"/>
    <property type="match status" value="1"/>
</dbReference>
<evidence type="ECO:0000313" key="3">
    <source>
        <dbReference type="Proteomes" id="UP000248724"/>
    </source>
</evidence>
<dbReference type="GO" id="GO:0005829">
    <property type="term" value="C:cytosol"/>
    <property type="evidence" value="ECO:0007669"/>
    <property type="project" value="TreeGrafter"/>
</dbReference>
<dbReference type="GO" id="GO:0005978">
    <property type="term" value="P:glycogen biosynthetic process"/>
    <property type="evidence" value="ECO:0007669"/>
    <property type="project" value="TreeGrafter"/>
</dbReference>